<dbReference type="SUPFAM" id="SSF53335">
    <property type="entry name" value="S-adenosyl-L-methionine-dependent methyltransferases"/>
    <property type="match status" value="1"/>
</dbReference>
<evidence type="ECO:0000313" key="1">
    <source>
        <dbReference type="EMBL" id="SKC97535.1"/>
    </source>
</evidence>
<evidence type="ECO:0000313" key="2">
    <source>
        <dbReference type="Proteomes" id="UP000190166"/>
    </source>
</evidence>
<protein>
    <recommendedName>
        <fullName evidence="3">Methyltransferase domain-containing protein</fullName>
    </recommendedName>
</protein>
<dbReference type="Gene3D" id="3.40.50.150">
    <property type="entry name" value="Vaccinia Virus protein VP39"/>
    <property type="match status" value="1"/>
</dbReference>
<dbReference type="Pfam" id="PF13489">
    <property type="entry name" value="Methyltransf_23"/>
    <property type="match status" value="1"/>
</dbReference>
<name>A0A1T5NAM8_9BACT</name>
<evidence type="ECO:0008006" key="3">
    <source>
        <dbReference type="Google" id="ProtNLM"/>
    </source>
</evidence>
<organism evidence="1 2">
    <name type="scientific">Chitinophaga ginsengisegetis</name>
    <dbReference type="NCBI Taxonomy" id="393003"/>
    <lineage>
        <taxon>Bacteria</taxon>
        <taxon>Pseudomonadati</taxon>
        <taxon>Bacteroidota</taxon>
        <taxon>Chitinophagia</taxon>
        <taxon>Chitinophagales</taxon>
        <taxon>Chitinophagaceae</taxon>
        <taxon>Chitinophaga</taxon>
    </lineage>
</organism>
<dbReference type="Proteomes" id="UP000190166">
    <property type="component" value="Unassembled WGS sequence"/>
</dbReference>
<reference evidence="1 2" key="1">
    <citation type="submission" date="2017-02" db="EMBL/GenBank/DDBJ databases">
        <authorList>
            <person name="Peterson S.W."/>
        </authorList>
    </citation>
    <scope>NUCLEOTIDE SEQUENCE [LARGE SCALE GENOMIC DNA]</scope>
    <source>
        <strain evidence="1 2">DSM 18108</strain>
    </source>
</reference>
<dbReference type="AlphaFoldDB" id="A0A1T5NAM8"/>
<dbReference type="STRING" id="393003.SAMN05660461_0938"/>
<keyword evidence="2" id="KW-1185">Reference proteome</keyword>
<dbReference type="EMBL" id="FUZZ01000001">
    <property type="protein sequence ID" value="SKC97535.1"/>
    <property type="molecule type" value="Genomic_DNA"/>
</dbReference>
<sequence>MDIRDAIALINHTPVTDGAQTVWADLGCGSGLFTYALANLLATGSTIYAWDKARPALSGLPNPHHITIQPGQLDFLKDDIPVSGLNGILMANSLHYVPGKPAFINKISAHLQENGAFLIVEYETTKANPWVPYPVPFHALKALFHQAGFTSAVKLNERPSLYGSGHMYAAMFSRRMPG</sequence>
<dbReference type="InterPro" id="IPR029063">
    <property type="entry name" value="SAM-dependent_MTases_sf"/>
</dbReference>
<dbReference type="CDD" id="cd02440">
    <property type="entry name" value="AdoMet_MTases"/>
    <property type="match status" value="1"/>
</dbReference>
<proteinExistence type="predicted"/>
<accession>A0A1T5NAM8</accession>
<dbReference type="RefSeq" id="WP_200817197.1">
    <property type="nucleotide sequence ID" value="NZ_FUZZ01000001.1"/>
</dbReference>
<gene>
    <name evidence="1" type="ORF">SAMN05660461_0938</name>
</gene>